<dbReference type="InterPro" id="IPR036942">
    <property type="entry name" value="Beta-barrel_TonB_sf"/>
</dbReference>
<reference evidence="6" key="1">
    <citation type="submission" date="2015-01" db="EMBL/GenBank/DDBJ databases">
        <title>Flavisolibacter sp./LCS9/ whole genome sequencing.</title>
        <authorList>
            <person name="Kim M.K."/>
            <person name="Srinivasan S."/>
            <person name="Lee J.-J."/>
        </authorList>
    </citation>
    <scope>NUCLEOTIDE SEQUENCE [LARGE SCALE GENOMIC DNA]</scope>
    <source>
        <strain evidence="6">LCS9</strain>
    </source>
</reference>
<dbReference type="SUPFAM" id="SSF56935">
    <property type="entry name" value="Porins"/>
    <property type="match status" value="1"/>
</dbReference>
<dbReference type="KEGG" id="fla:SY85_04745"/>
<keyword evidence="4" id="KW-0732">Signal</keyword>
<evidence type="ECO:0000313" key="5">
    <source>
        <dbReference type="EMBL" id="ANE49901.1"/>
    </source>
</evidence>
<dbReference type="STRING" id="1492898.SY85_04745"/>
<feature type="signal peptide" evidence="4">
    <location>
        <begin position="1"/>
        <end position="19"/>
    </location>
</feature>
<protein>
    <recommendedName>
        <fullName evidence="7">TonB-dependent receptor</fullName>
    </recommendedName>
</protein>
<dbReference type="RefSeq" id="WP_066402047.1">
    <property type="nucleotide sequence ID" value="NZ_CP011390.1"/>
</dbReference>
<sequence length="542" mass="61259">MRSTFLFLAGLVASGSVMAQDTIRKRDVIVTSAFKPVLKDAAKINFNASPATADTNRPRLQYAIPNQNLNFAFQPGSLRPVAMNIDSVIKWDNWNYAKLGYGNFNTPYFETGLSMGNGQNAGLNIYGRHISSKGKIENQKFSNTDIEMNGYVQPGHNLEFTGRFGGSVDRYNRYGFEPKSLDFPDDSIRVQYQNFSTRIGLHNINQTPYGLSYAPEFELNVFSDKLSNRETNAYFNLPLRKTFGNQFEVNVALEGNVTRYSPKSLETIKNSYFSFAPSLLVKTSSIVLNGGIKPTWDNNEFKLLPNISAEISTPNKEVTIQVGWLGYMRSNTFRSFTDYNPWIWAPGFSNNSRVKEIFGGIKGSLTDHFTYNLKLGLNSITNLPLYVNDTVTGRAFTVVTEPDAKVINFTGELGYTVGEKFSLTSKLQLNKYTNLDVNEKAWGLLPFEFTTAMRLQLLKDLYLKTDLYAFDGSWYMVKDGSKRLQGSMDLSAGLEFAIVKNVKLWAQFNNILNREYQRWPQYPVYGFNFLGGVVFSFAKPNN</sequence>
<dbReference type="OrthoDB" id="1264254at2"/>
<keyword evidence="6" id="KW-1185">Reference proteome</keyword>
<keyword evidence="3" id="KW-0998">Cell outer membrane</keyword>
<evidence type="ECO:0000313" key="6">
    <source>
        <dbReference type="Proteomes" id="UP000077177"/>
    </source>
</evidence>
<dbReference type="EMBL" id="CP011390">
    <property type="protein sequence ID" value="ANE49901.1"/>
    <property type="molecule type" value="Genomic_DNA"/>
</dbReference>
<dbReference type="Gene3D" id="2.40.170.20">
    <property type="entry name" value="TonB-dependent receptor, beta-barrel domain"/>
    <property type="match status" value="1"/>
</dbReference>
<evidence type="ECO:0000256" key="4">
    <source>
        <dbReference type="SAM" id="SignalP"/>
    </source>
</evidence>
<accession>A0A172TS53</accession>
<proteinExistence type="predicted"/>
<evidence type="ECO:0000256" key="1">
    <source>
        <dbReference type="ARBA" id="ARBA00004442"/>
    </source>
</evidence>
<evidence type="ECO:0000256" key="2">
    <source>
        <dbReference type="ARBA" id="ARBA00023136"/>
    </source>
</evidence>
<dbReference type="GO" id="GO:0009279">
    <property type="term" value="C:cell outer membrane"/>
    <property type="evidence" value="ECO:0007669"/>
    <property type="project" value="UniProtKB-SubCell"/>
</dbReference>
<dbReference type="AlphaFoldDB" id="A0A172TS53"/>
<keyword evidence="2" id="KW-0472">Membrane</keyword>
<name>A0A172TS53_9BACT</name>
<organism evidence="5 6">
    <name type="scientific">Flavisolibacter tropicus</name>
    <dbReference type="NCBI Taxonomy" id="1492898"/>
    <lineage>
        <taxon>Bacteria</taxon>
        <taxon>Pseudomonadati</taxon>
        <taxon>Bacteroidota</taxon>
        <taxon>Chitinophagia</taxon>
        <taxon>Chitinophagales</taxon>
        <taxon>Chitinophagaceae</taxon>
        <taxon>Flavisolibacter</taxon>
    </lineage>
</organism>
<gene>
    <name evidence="5" type="ORF">SY85_04745</name>
</gene>
<evidence type="ECO:0000256" key="3">
    <source>
        <dbReference type="ARBA" id="ARBA00023237"/>
    </source>
</evidence>
<comment type="subcellular location">
    <subcellularLocation>
        <location evidence="1">Cell outer membrane</location>
    </subcellularLocation>
</comment>
<reference evidence="5 6" key="2">
    <citation type="journal article" date="2016" name="Int. J. Syst. Evol. Microbiol.">
        <title>Flavisolibacter tropicus sp. nov., isolated from tropical soil.</title>
        <authorList>
            <person name="Lee J.J."/>
            <person name="Kang M.S."/>
            <person name="Kim G.S."/>
            <person name="Lee C.S."/>
            <person name="Lim S."/>
            <person name="Lee J."/>
            <person name="Roh S.H."/>
            <person name="Kang H."/>
            <person name="Ha J.M."/>
            <person name="Bae S."/>
            <person name="Jung H.Y."/>
            <person name="Kim M.K."/>
        </authorList>
    </citation>
    <scope>NUCLEOTIDE SEQUENCE [LARGE SCALE GENOMIC DNA]</scope>
    <source>
        <strain evidence="5 6">LCS9</strain>
    </source>
</reference>
<dbReference type="Proteomes" id="UP000077177">
    <property type="component" value="Chromosome"/>
</dbReference>
<feature type="chain" id="PRO_5008001059" description="TonB-dependent receptor" evidence="4">
    <location>
        <begin position="20"/>
        <end position="542"/>
    </location>
</feature>
<evidence type="ECO:0008006" key="7">
    <source>
        <dbReference type="Google" id="ProtNLM"/>
    </source>
</evidence>